<sequence length="84" mass="9799">MNKNPEDMTREELLQQVDNIKAFSLHSCITTAEGVARRVLIEIKEKFNEEDFNECFWNDVNHGGNDYKNLIELGEILKRARDNS</sequence>
<name>A0A644VUR6_9ZZZZ</name>
<reference evidence="1" key="1">
    <citation type="submission" date="2019-08" db="EMBL/GenBank/DDBJ databases">
        <authorList>
            <person name="Kucharzyk K."/>
            <person name="Murdoch R.W."/>
            <person name="Higgins S."/>
            <person name="Loffler F."/>
        </authorList>
    </citation>
    <scope>NUCLEOTIDE SEQUENCE</scope>
</reference>
<protein>
    <submittedName>
        <fullName evidence="1">Uncharacterized protein</fullName>
    </submittedName>
</protein>
<dbReference type="EMBL" id="VSSQ01000451">
    <property type="protein sequence ID" value="MPL95017.1"/>
    <property type="molecule type" value="Genomic_DNA"/>
</dbReference>
<dbReference type="AlphaFoldDB" id="A0A644VUR6"/>
<proteinExistence type="predicted"/>
<comment type="caution">
    <text evidence="1">The sequence shown here is derived from an EMBL/GenBank/DDBJ whole genome shotgun (WGS) entry which is preliminary data.</text>
</comment>
<gene>
    <name evidence="1" type="ORF">SDC9_41180</name>
</gene>
<organism evidence="1">
    <name type="scientific">bioreactor metagenome</name>
    <dbReference type="NCBI Taxonomy" id="1076179"/>
    <lineage>
        <taxon>unclassified sequences</taxon>
        <taxon>metagenomes</taxon>
        <taxon>ecological metagenomes</taxon>
    </lineage>
</organism>
<evidence type="ECO:0000313" key="1">
    <source>
        <dbReference type="EMBL" id="MPL95017.1"/>
    </source>
</evidence>
<accession>A0A644VUR6</accession>